<keyword evidence="1" id="KW-0472">Membrane</keyword>
<name>A0ABW4K6I8_9HYPH</name>
<accession>A0ABW4K6I8</accession>
<evidence type="ECO:0000256" key="1">
    <source>
        <dbReference type="SAM" id="Phobius"/>
    </source>
</evidence>
<comment type="caution">
    <text evidence="2">The sequence shown here is derived from an EMBL/GenBank/DDBJ whole genome shotgun (WGS) entry which is preliminary data.</text>
</comment>
<evidence type="ECO:0000313" key="3">
    <source>
        <dbReference type="Proteomes" id="UP001597308"/>
    </source>
</evidence>
<sequence>MSGGHDRPPYRWRAARRAGIIAAMHRFRSRRFFYISLLGWTAVFGLVFDYLVATVPGAGEPWFYSFGIMIYSLALFVMTVLHFDQSGQL</sequence>
<evidence type="ECO:0000313" key="2">
    <source>
        <dbReference type="EMBL" id="MFD1702193.1"/>
    </source>
</evidence>
<dbReference type="RefSeq" id="WP_378797281.1">
    <property type="nucleotide sequence ID" value="NZ_JBHUER010000002.1"/>
</dbReference>
<reference evidence="3" key="1">
    <citation type="journal article" date="2019" name="Int. J. Syst. Evol. Microbiol.">
        <title>The Global Catalogue of Microorganisms (GCM) 10K type strain sequencing project: providing services to taxonomists for standard genome sequencing and annotation.</title>
        <authorList>
            <consortium name="The Broad Institute Genomics Platform"/>
            <consortium name="The Broad Institute Genome Sequencing Center for Infectious Disease"/>
            <person name="Wu L."/>
            <person name="Ma J."/>
        </authorList>
    </citation>
    <scope>NUCLEOTIDE SEQUENCE [LARGE SCALE GENOMIC DNA]</scope>
    <source>
        <strain evidence="3">KCTC 23707</strain>
    </source>
</reference>
<keyword evidence="1" id="KW-0812">Transmembrane</keyword>
<gene>
    <name evidence="2" type="ORF">ACFSCV_04170</name>
</gene>
<dbReference type="EMBL" id="JBHUER010000002">
    <property type="protein sequence ID" value="MFD1702193.1"/>
    <property type="molecule type" value="Genomic_DNA"/>
</dbReference>
<feature type="transmembrane region" description="Helical" evidence="1">
    <location>
        <begin position="63"/>
        <end position="83"/>
    </location>
</feature>
<keyword evidence="3" id="KW-1185">Reference proteome</keyword>
<proteinExistence type="predicted"/>
<feature type="transmembrane region" description="Helical" evidence="1">
    <location>
        <begin position="32"/>
        <end position="51"/>
    </location>
</feature>
<keyword evidence="1" id="KW-1133">Transmembrane helix</keyword>
<dbReference type="Proteomes" id="UP001597308">
    <property type="component" value="Unassembled WGS sequence"/>
</dbReference>
<organism evidence="2 3">
    <name type="scientific">Methylopila henanensis</name>
    <dbReference type="NCBI Taxonomy" id="873516"/>
    <lineage>
        <taxon>Bacteria</taxon>
        <taxon>Pseudomonadati</taxon>
        <taxon>Pseudomonadota</taxon>
        <taxon>Alphaproteobacteria</taxon>
        <taxon>Hyphomicrobiales</taxon>
        <taxon>Methylopilaceae</taxon>
        <taxon>Methylopila</taxon>
    </lineage>
</organism>
<protein>
    <submittedName>
        <fullName evidence="2">Uncharacterized protein</fullName>
    </submittedName>
</protein>